<feature type="region of interest" description="Disordered" evidence="1">
    <location>
        <begin position="11"/>
        <end position="31"/>
    </location>
</feature>
<dbReference type="EMBL" id="VSRR010003153">
    <property type="protein sequence ID" value="MPC34885.1"/>
    <property type="molecule type" value="Genomic_DNA"/>
</dbReference>
<proteinExistence type="predicted"/>
<sequence length="84" mass="9056">MGLTGCAFPIHSPKSGDVSFRRGQDGGGGVSKRSVCVVLIKCSEISRNVLGKRLEGFYLCINDHDSFHLSVFLLDTKCPAATRV</sequence>
<organism evidence="2 3">
    <name type="scientific">Portunus trituberculatus</name>
    <name type="common">Swimming crab</name>
    <name type="synonym">Neptunus trituberculatus</name>
    <dbReference type="NCBI Taxonomy" id="210409"/>
    <lineage>
        <taxon>Eukaryota</taxon>
        <taxon>Metazoa</taxon>
        <taxon>Ecdysozoa</taxon>
        <taxon>Arthropoda</taxon>
        <taxon>Crustacea</taxon>
        <taxon>Multicrustacea</taxon>
        <taxon>Malacostraca</taxon>
        <taxon>Eumalacostraca</taxon>
        <taxon>Eucarida</taxon>
        <taxon>Decapoda</taxon>
        <taxon>Pleocyemata</taxon>
        <taxon>Brachyura</taxon>
        <taxon>Eubrachyura</taxon>
        <taxon>Portunoidea</taxon>
        <taxon>Portunidae</taxon>
        <taxon>Portuninae</taxon>
        <taxon>Portunus</taxon>
    </lineage>
</organism>
<dbReference type="Proteomes" id="UP000324222">
    <property type="component" value="Unassembled WGS sequence"/>
</dbReference>
<keyword evidence="3" id="KW-1185">Reference proteome</keyword>
<evidence type="ECO:0000256" key="1">
    <source>
        <dbReference type="SAM" id="MobiDB-lite"/>
    </source>
</evidence>
<comment type="caution">
    <text evidence="2">The sequence shown here is derived from an EMBL/GenBank/DDBJ whole genome shotgun (WGS) entry which is preliminary data.</text>
</comment>
<evidence type="ECO:0000313" key="3">
    <source>
        <dbReference type="Proteomes" id="UP000324222"/>
    </source>
</evidence>
<name>A0A5B7EN85_PORTR</name>
<evidence type="ECO:0000313" key="2">
    <source>
        <dbReference type="EMBL" id="MPC34885.1"/>
    </source>
</evidence>
<gene>
    <name evidence="2" type="ORF">E2C01_028288</name>
</gene>
<accession>A0A5B7EN85</accession>
<dbReference type="AlphaFoldDB" id="A0A5B7EN85"/>
<protein>
    <submittedName>
        <fullName evidence="2">Uncharacterized protein</fullName>
    </submittedName>
</protein>
<reference evidence="2 3" key="1">
    <citation type="submission" date="2019-05" db="EMBL/GenBank/DDBJ databases">
        <title>Another draft genome of Portunus trituberculatus and its Hox gene families provides insights of decapod evolution.</title>
        <authorList>
            <person name="Jeong J.-H."/>
            <person name="Song I."/>
            <person name="Kim S."/>
            <person name="Choi T."/>
            <person name="Kim D."/>
            <person name="Ryu S."/>
            <person name="Kim W."/>
        </authorList>
    </citation>
    <scope>NUCLEOTIDE SEQUENCE [LARGE SCALE GENOMIC DNA]</scope>
    <source>
        <tissue evidence="2">Muscle</tissue>
    </source>
</reference>